<evidence type="ECO:0000256" key="8">
    <source>
        <dbReference type="ARBA" id="ARBA00022840"/>
    </source>
</evidence>
<dbReference type="InterPro" id="IPR015911">
    <property type="entry name" value="Phosphoglycerate_kinase_CS"/>
</dbReference>
<feature type="binding site" evidence="10">
    <location>
        <begin position="354"/>
        <end position="357"/>
    </location>
    <ligand>
        <name>ATP</name>
        <dbReference type="ChEBI" id="CHEBI:30616"/>
    </ligand>
</feature>
<proteinExistence type="inferred from homology"/>
<dbReference type="InterPro" id="IPR015824">
    <property type="entry name" value="Phosphoglycerate_kinase_N"/>
</dbReference>
<dbReference type="Pfam" id="PF00162">
    <property type="entry name" value="PGK"/>
    <property type="match status" value="1"/>
</dbReference>
<comment type="similarity">
    <text evidence="10 11">Belongs to the phosphoglycerate kinase family.</text>
</comment>
<dbReference type="RefSeq" id="WP_187223173.1">
    <property type="nucleotide sequence ID" value="NZ_JABVED010000014.1"/>
</dbReference>
<dbReference type="InterPro" id="IPR001576">
    <property type="entry name" value="Phosphoglycerate_kinase"/>
</dbReference>
<evidence type="ECO:0000256" key="7">
    <source>
        <dbReference type="ARBA" id="ARBA00022777"/>
    </source>
</evidence>
<comment type="caution">
    <text evidence="12">The sequence shown here is derived from an EMBL/GenBank/DDBJ whole genome shotgun (WGS) entry which is preliminary data.</text>
</comment>
<evidence type="ECO:0000256" key="5">
    <source>
        <dbReference type="ARBA" id="ARBA00022679"/>
    </source>
</evidence>
<feature type="binding site" evidence="10">
    <location>
        <position position="297"/>
    </location>
    <ligand>
        <name>ATP</name>
        <dbReference type="ChEBI" id="CHEBI:30616"/>
    </ligand>
</feature>
<comment type="catalytic activity">
    <reaction evidence="1 10 11">
        <text>(2R)-3-phosphoglycerate + ATP = (2R)-3-phospho-glyceroyl phosphate + ADP</text>
        <dbReference type="Rhea" id="RHEA:14801"/>
        <dbReference type="ChEBI" id="CHEBI:30616"/>
        <dbReference type="ChEBI" id="CHEBI:57604"/>
        <dbReference type="ChEBI" id="CHEBI:58272"/>
        <dbReference type="ChEBI" id="CHEBI:456216"/>
        <dbReference type="EC" id="2.7.2.3"/>
    </reaction>
</comment>
<keyword evidence="5 10" id="KW-0808">Transferase</keyword>
<feature type="binding site" evidence="10">
    <location>
        <position position="119"/>
    </location>
    <ligand>
        <name>substrate</name>
    </ligand>
</feature>
<comment type="subcellular location">
    <subcellularLocation>
        <location evidence="10">Cytoplasm</location>
    </subcellularLocation>
</comment>
<dbReference type="PANTHER" id="PTHR11406">
    <property type="entry name" value="PHOSPHOGLYCERATE KINASE"/>
    <property type="match status" value="1"/>
</dbReference>
<dbReference type="PANTHER" id="PTHR11406:SF23">
    <property type="entry name" value="PHOSPHOGLYCERATE KINASE 1, CHLOROPLASTIC-RELATED"/>
    <property type="match status" value="1"/>
</dbReference>
<dbReference type="GO" id="GO:0016301">
    <property type="term" value="F:kinase activity"/>
    <property type="evidence" value="ECO:0007669"/>
    <property type="project" value="UniProtKB-KW"/>
</dbReference>
<evidence type="ECO:0000256" key="9">
    <source>
        <dbReference type="ARBA" id="ARBA00023152"/>
    </source>
</evidence>
<comment type="subunit">
    <text evidence="10">Monomer.</text>
</comment>
<keyword evidence="7 10" id="KW-0418">Kinase</keyword>
<keyword evidence="8 10" id="KW-0067">ATP-binding</keyword>
<keyword evidence="10" id="KW-0963">Cytoplasm</keyword>
<gene>
    <name evidence="10" type="primary">pgk</name>
    <name evidence="12" type="ORF">GPZ80_23155</name>
</gene>
<evidence type="ECO:0000256" key="11">
    <source>
        <dbReference type="RuleBase" id="RU000532"/>
    </source>
</evidence>
<evidence type="ECO:0000256" key="2">
    <source>
        <dbReference type="ARBA" id="ARBA00004838"/>
    </source>
</evidence>
<feature type="binding site" evidence="10">
    <location>
        <position position="328"/>
    </location>
    <ligand>
        <name>ATP</name>
        <dbReference type="ChEBI" id="CHEBI:30616"/>
    </ligand>
</feature>
<evidence type="ECO:0000256" key="3">
    <source>
        <dbReference type="ARBA" id="ARBA00013061"/>
    </source>
</evidence>
<dbReference type="PIRSF" id="PIRSF000724">
    <property type="entry name" value="Pgk"/>
    <property type="match status" value="1"/>
</dbReference>
<reference evidence="12 13" key="1">
    <citation type="submission" date="2020-06" db="EMBL/GenBank/DDBJ databases">
        <title>Actinokineospora xiongansis sp. nov., isolated from soil of Baiyangdian.</title>
        <authorList>
            <person name="Zhang X."/>
        </authorList>
    </citation>
    <scope>NUCLEOTIDE SEQUENCE [LARGE SCALE GENOMIC DNA]</scope>
    <source>
        <strain evidence="12 13">HBU206404</strain>
    </source>
</reference>
<dbReference type="SUPFAM" id="SSF53748">
    <property type="entry name" value="Phosphoglycerate kinase"/>
    <property type="match status" value="1"/>
</dbReference>
<organism evidence="12 13">
    <name type="scientific">Actinokineospora xionganensis</name>
    <dbReference type="NCBI Taxonomy" id="2684470"/>
    <lineage>
        <taxon>Bacteria</taxon>
        <taxon>Bacillati</taxon>
        <taxon>Actinomycetota</taxon>
        <taxon>Actinomycetes</taxon>
        <taxon>Pseudonocardiales</taxon>
        <taxon>Pseudonocardiaceae</taxon>
        <taxon>Actinokineospora</taxon>
    </lineage>
</organism>
<evidence type="ECO:0000313" key="12">
    <source>
        <dbReference type="EMBL" id="MBC6450064.1"/>
    </source>
</evidence>
<protein>
    <recommendedName>
        <fullName evidence="4 10">Phosphoglycerate kinase</fullName>
        <ecNumber evidence="3 10">2.7.2.3</ecNumber>
    </recommendedName>
</protein>
<feature type="binding site" evidence="10">
    <location>
        <begin position="22"/>
        <end position="24"/>
    </location>
    <ligand>
        <name>substrate</name>
    </ligand>
</feature>
<dbReference type="PRINTS" id="PR00477">
    <property type="entry name" value="PHGLYCKINASE"/>
</dbReference>
<dbReference type="Gene3D" id="3.40.50.1260">
    <property type="entry name" value="Phosphoglycerate kinase, N-terminal domain"/>
    <property type="match status" value="2"/>
</dbReference>
<feature type="binding site" evidence="10">
    <location>
        <position position="209"/>
    </location>
    <ligand>
        <name>ATP</name>
        <dbReference type="ChEBI" id="CHEBI:30616"/>
    </ligand>
</feature>
<keyword evidence="6 10" id="KW-0547">Nucleotide-binding</keyword>
<dbReference type="CDD" id="cd00318">
    <property type="entry name" value="Phosphoglycerate_kinase"/>
    <property type="match status" value="1"/>
</dbReference>
<keyword evidence="13" id="KW-1185">Reference proteome</keyword>
<sequence>MKTLDDLIAEGVAGRRVFVRSDLNVPLDGDKITDDGRVQASLPTISKLAQAGAKVVVAAHLGRPKGSPDPKFSLAPVATRLGELLGKPVALATDVVGESAKSTVDGLADGGVALLENVRFDARESSKDAAERGALADEFAALVGEDGAFVSDGFGVVHREQASVYDIATKLPAYAGGLVLAEVEVLRQLAGEPKRPYVVALGGSKVSDKLAVIESLLPKVDTLLVGGGMCFTFLAAQGHGIGDSLLEAEMVDTCKQLLADADGKIVLPTDIVIADDFSAEANVETVPATEIRDGWKGLDIGPDSVAAYGKVLRDAGTVFWNGPMGVFELAPFAAGTRGVAQAIVDGDSFSVVGGGDSAAAVRLLGLPEDGFSHISTGGGASLEYLEGKELPGVAVLEA</sequence>
<feature type="binding site" evidence="10">
    <location>
        <begin position="60"/>
        <end position="63"/>
    </location>
    <ligand>
        <name>substrate</name>
    </ligand>
</feature>
<dbReference type="EMBL" id="JABVED010000014">
    <property type="protein sequence ID" value="MBC6450064.1"/>
    <property type="molecule type" value="Genomic_DNA"/>
</dbReference>
<dbReference type="Proteomes" id="UP000734823">
    <property type="component" value="Unassembled WGS sequence"/>
</dbReference>
<evidence type="ECO:0000313" key="13">
    <source>
        <dbReference type="Proteomes" id="UP000734823"/>
    </source>
</evidence>
<evidence type="ECO:0000256" key="10">
    <source>
        <dbReference type="HAMAP-Rule" id="MF_00145"/>
    </source>
</evidence>
<comment type="pathway">
    <text evidence="2 10">Carbohydrate degradation; glycolysis; pyruvate from D-glyceraldehyde 3-phosphate: step 2/5.</text>
</comment>
<feature type="binding site" evidence="10">
    <location>
        <position position="159"/>
    </location>
    <ligand>
        <name>substrate</name>
    </ligand>
</feature>
<dbReference type="EC" id="2.7.2.3" evidence="3 10"/>
<accession>A0ABR7LCG1</accession>
<keyword evidence="9 10" id="KW-0324">Glycolysis</keyword>
<dbReference type="InterPro" id="IPR036043">
    <property type="entry name" value="Phosphoglycerate_kinase_sf"/>
</dbReference>
<evidence type="ECO:0000256" key="4">
    <source>
        <dbReference type="ARBA" id="ARBA00016471"/>
    </source>
</evidence>
<evidence type="ECO:0000256" key="6">
    <source>
        <dbReference type="ARBA" id="ARBA00022741"/>
    </source>
</evidence>
<feature type="binding site" evidence="10">
    <location>
        <position position="37"/>
    </location>
    <ligand>
        <name>substrate</name>
    </ligand>
</feature>
<dbReference type="PROSITE" id="PS00111">
    <property type="entry name" value="PGLYCERATE_KINASE"/>
    <property type="match status" value="1"/>
</dbReference>
<dbReference type="HAMAP" id="MF_00145">
    <property type="entry name" value="Phosphoglyc_kinase"/>
    <property type="match status" value="1"/>
</dbReference>
<name>A0ABR7LCG1_9PSEU</name>
<evidence type="ECO:0000256" key="1">
    <source>
        <dbReference type="ARBA" id="ARBA00000642"/>
    </source>
</evidence>